<dbReference type="InterPro" id="IPR057670">
    <property type="entry name" value="SH3_retrovirus"/>
</dbReference>
<sequence>MQNGYRLYNLIKDKVIVSRDVKFIESEFPFKLSENKIIQEDEIIQDESNDGIIHVENNNDISNSGRIRQVPRRYQDYELYVAHEACNFVENVPLTYEDVHSRNDKVQWTGAIERELCSINDNNTWEIVDKPQNVQILE</sequence>
<accession>A0A8D8TJQ7</accession>
<feature type="domain" description="Retroviral polymerase SH3-like" evidence="1">
    <location>
        <begin position="2"/>
        <end position="34"/>
    </location>
</feature>
<organism evidence="2">
    <name type="scientific">Cacopsylla melanoneura</name>
    <dbReference type="NCBI Taxonomy" id="428564"/>
    <lineage>
        <taxon>Eukaryota</taxon>
        <taxon>Metazoa</taxon>
        <taxon>Ecdysozoa</taxon>
        <taxon>Arthropoda</taxon>
        <taxon>Hexapoda</taxon>
        <taxon>Insecta</taxon>
        <taxon>Pterygota</taxon>
        <taxon>Neoptera</taxon>
        <taxon>Paraneoptera</taxon>
        <taxon>Hemiptera</taxon>
        <taxon>Sternorrhyncha</taxon>
        <taxon>Psylloidea</taxon>
        <taxon>Psyllidae</taxon>
        <taxon>Psyllinae</taxon>
        <taxon>Cacopsylla</taxon>
    </lineage>
</organism>
<protein>
    <recommendedName>
        <fullName evidence="1">Retroviral polymerase SH3-like domain-containing protein</fullName>
    </recommendedName>
</protein>
<dbReference type="AlphaFoldDB" id="A0A8D8TJQ7"/>
<evidence type="ECO:0000313" key="2">
    <source>
        <dbReference type="EMBL" id="CAG6687360.1"/>
    </source>
</evidence>
<evidence type="ECO:0000259" key="1">
    <source>
        <dbReference type="Pfam" id="PF25597"/>
    </source>
</evidence>
<reference evidence="2" key="1">
    <citation type="submission" date="2021-05" db="EMBL/GenBank/DDBJ databases">
        <authorList>
            <person name="Alioto T."/>
            <person name="Alioto T."/>
            <person name="Gomez Garrido J."/>
        </authorList>
    </citation>
    <scope>NUCLEOTIDE SEQUENCE</scope>
</reference>
<dbReference type="EMBL" id="HBUF01281200">
    <property type="protein sequence ID" value="CAG6687360.1"/>
    <property type="molecule type" value="Transcribed_RNA"/>
</dbReference>
<proteinExistence type="predicted"/>
<name>A0A8D8TJQ7_9HEMI</name>
<dbReference type="Pfam" id="PF25597">
    <property type="entry name" value="SH3_retrovirus"/>
    <property type="match status" value="1"/>
</dbReference>